<comment type="caution">
    <text evidence="2">The sequence shown here is derived from an EMBL/GenBank/DDBJ whole genome shotgun (WGS) entry which is preliminary data.</text>
</comment>
<dbReference type="InterPro" id="IPR049279">
    <property type="entry name" value="DUF3108-like"/>
</dbReference>
<evidence type="ECO:0000313" key="3">
    <source>
        <dbReference type="Proteomes" id="UP000321197"/>
    </source>
</evidence>
<proteinExistence type="predicted"/>
<dbReference type="AlphaFoldDB" id="A0A511QZ81"/>
<dbReference type="Gene3D" id="2.40.360.20">
    <property type="match status" value="1"/>
</dbReference>
<gene>
    <name evidence="2" type="ORF">MHY01S_05030</name>
</gene>
<sequence>MRSILGILALVVLGTAAWARCDHPFYPVREGWVWTYRSSLDNSTYTIQTLEVKTDSFIQRFTFTSFGFDSRWTCDAKGLTQPTFAQSGQTGLQMKFKTRKATGVVLPQNLRVGSSWNYSYEVSGEAQQGNQTIQMEQTLNTTNKVVGQESVSVPAGRFTALKVESTQITRGTMKMGGRSSPLNLTVKSTSWYAPSVGLVKSQSEGVVIELVSLKR</sequence>
<dbReference type="Pfam" id="PF21347">
    <property type="entry name" value="DUF3108_like"/>
    <property type="match status" value="1"/>
</dbReference>
<dbReference type="EMBL" id="BJXL01000009">
    <property type="protein sequence ID" value="GEM82337.1"/>
    <property type="molecule type" value="Genomic_DNA"/>
</dbReference>
<accession>A0A511QZ81</accession>
<dbReference type="OrthoDB" id="9770643at2"/>
<reference evidence="2 3" key="1">
    <citation type="submission" date="2019-07" db="EMBL/GenBank/DDBJ databases">
        <title>Whole genome shotgun sequence of Meiothermus hypogaeus NBRC 106114.</title>
        <authorList>
            <person name="Hosoyama A."/>
            <person name="Uohara A."/>
            <person name="Ohji S."/>
            <person name="Ichikawa N."/>
        </authorList>
    </citation>
    <scope>NUCLEOTIDE SEQUENCE [LARGE SCALE GENOMIC DNA]</scope>
    <source>
        <strain evidence="2 3">NBRC 106114</strain>
    </source>
</reference>
<name>A0A511QZ81_9DEIN</name>
<evidence type="ECO:0000259" key="1">
    <source>
        <dbReference type="Pfam" id="PF21347"/>
    </source>
</evidence>
<organism evidence="2 3">
    <name type="scientific">Meiothermus hypogaeus NBRC 106114</name>
    <dbReference type="NCBI Taxonomy" id="1227553"/>
    <lineage>
        <taxon>Bacteria</taxon>
        <taxon>Thermotogati</taxon>
        <taxon>Deinococcota</taxon>
        <taxon>Deinococci</taxon>
        <taxon>Thermales</taxon>
        <taxon>Thermaceae</taxon>
        <taxon>Meiothermus</taxon>
    </lineage>
</organism>
<evidence type="ECO:0000313" key="2">
    <source>
        <dbReference type="EMBL" id="GEM82337.1"/>
    </source>
</evidence>
<dbReference type="RefSeq" id="WP_119341259.1">
    <property type="nucleotide sequence ID" value="NZ_BJXL01000009.1"/>
</dbReference>
<dbReference type="Proteomes" id="UP000321197">
    <property type="component" value="Unassembled WGS sequence"/>
</dbReference>
<protein>
    <recommendedName>
        <fullName evidence="1">DUF3108 domain-containing protein</fullName>
    </recommendedName>
</protein>
<feature type="domain" description="DUF3108" evidence="1">
    <location>
        <begin position="57"/>
        <end position="202"/>
    </location>
</feature>